<reference evidence="1" key="1">
    <citation type="journal article" date="2018" name="Int. J. Syst. Evol. Microbiol.">
        <title>Jatrophihabitans telluris sp. nov., isolated from sediment soil of lava forest wetlands and the emended description of the genus Jatrophihabitans.</title>
        <authorList>
            <person name="Lee K.C."/>
            <person name="Suh M.K."/>
            <person name="Eom M.K."/>
            <person name="Kim K.K."/>
            <person name="Kim J.S."/>
            <person name="Kim D.S."/>
            <person name="Ko S.H."/>
            <person name="Shin Y.K."/>
            <person name="Lee J.S."/>
        </authorList>
    </citation>
    <scope>NUCLEOTIDE SEQUENCE</scope>
    <source>
        <strain evidence="1">N237</strain>
    </source>
</reference>
<reference evidence="1" key="2">
    <citation type="submission" date="2022-05" db="EMBL/GenBank/DDBJ databases">
        <authorList>
            <person name="Kim J.-S."/>
            <person name="Lee K."/>
            <person name="Suh M."/>
            <person name="Eom M."/>
            <person name="Kim J.-S."/>
            <person name="Kim D.-S."/>
            <person name="Ko S.-H."/>
            <person name="Shin Y."/>
            <person name="Lee J.-S."/>
        </authorList>
    </citation>
    <scope>NUCLEOTIDE SEQUENCE</scope>
    <source>
        <strain evidence="1">N237</strain>
    </source>
</reference>
<accession>A0ABY4QWC5</accession>
<dbReference type="EMBL" id="CP097332">
    <property type="protein sequence ID" value="UQX87121.1"/>
    <property type="molecule type" value="Genomic_DNA"/>
</dbReference>
<protein>
    <recommendedName>
        <fullName evidence="3">DUF4410 domain-containing protein</fullName>
    </recommendedName>
</protein>
<dbReference type="Proteomes" id="UP001056336">
    <property type="component" value="Chromosome"/>
</dbReference>
<evidence type="ECO:0000313" key="1">
    <source>
        <dbReference type="EMBL" id="UQX87121.1"/>
    </source>
</evidence>
<organism evidence="1 2">
    <name type="scientific">Jatrophihabitans telluris</name>
    <dbReference type="NCBI Taxonomy" id="2038343"/>
    <lineage>
        <taxon>Bacteria</taxon>
        <taxon>Bacillati</taxon>
        <taxon>Actinomycetota</taxon>
        <taxon>Actinomycetes</taxon>
        <taxon>Jatrophihabitantales</taxon>
        <taxon>Jatrophihabitantaceae</taxon>
        <taxon>Jatrophihabitans</taxon>
    </lineage>
</organism>
<proteinExistence type="predicted"/>
<evidence type="ECO:0008006" key="3">
    <source>
        <dbReference type="Google" id="ProtNLM"/>
    </source>
</evidence>
<gene>
    <name evidence="1" type="ORF">M6D93_12515</name>
</gene>
<keyword evidence="2" id="KW-1185">Reference proteome</keyword>
<name>A0ABY4QWC5_9ACTN</name>
<sequence>MLNAPVIGQTAYIVGVPQTDIGRVAYLNCKYGITKTKVKKKTVTTTKIEVGISLYGTSQQALDRVAGTVDAYRLAGSTTSDAGVGQFSGTILMGGGELPTLVVAAGPRTVAVTVVGNLVASSKLPTTLERIAKAALDATTRFNQAGPGATASASASASAGSS</sequence>
<dbReference type="RefSeq" id="WP_249769568.1">
    <property type="nucleotide sequence ID" value="NZ_CP097332.1"/>
</dbReference>
<evidence type="ECO:0000313" key="2">
    <source>
        <dbReference type="Proteomes" id="UP001056336"/>
    </source>
</evidence>